<accession>A0ABS8VQT6</accession>
<reference evidence="1 2" key="1">
    <citation type="journal article" date="2021" name="BMC Genomics">
        <title>Datura genome reveals duplications of psychoactive alkaloid biosynthetic genes and high mutation rate following tissue culture.</title>
        <authorList>
            <person name="Rajewski A."/>
            <person name="Carter-House D."/>
            <person name="Stajich J."/>
            <person name="Litt A."/>
        </authorList>
    </citation>
    <scope>NUCLEOTIDE SEQUENCE [LARGE SCALE GENOMIC DNA]</scope>
    <source>
        <strain evidence="1">AR-01</strain>
    </source>
</reference>
<feature type="non-terminal residue" evidence="1">
    <location>
        <position position="84"/>
    </location>
</feature>
<protein>
    <submittedName>
        <fullName evidence="1">Uncharacterized protein</fullName>
    </submittedName>
</protein>
<name>A0ABS8VQT6_DATST</name>
<organism evidence="1 2">
    <name type="scientific">Datura stramonium</name>
    <name type="common">Jimsonweed</name>
    <name type="synonym">Common thornapple</name>
    <dbReference type="NCBI Taxonomy" id="4076"/>
    <lineage>
        <taxon>Eukaryota</taxon>
        <taxon>Viridiplantae</taxon>
        <taxon>Streptophyta</taxon>
        <taxon>Embryophyta</taxon>
        <taxon>Tracheophyta</taxon>
        <taxon>Spermatophyta</taxon>
        <taxon>Magnoliopsida</taxon>
        <taxon>eudicotyledons</taxon>
        <taxon>Gunneridae</taxon>
        <taxon>Pentapetalae</taxon>
        <taxon>asterids</taxon>
        <taxon>lamiids</taxon>
        <taxon>Solanales</taxon>
        <taxon>Solanaceae</taxon>
        <taxon>Solanoideae</taxon>
        <taxon>Datureae</taxon>
        <taxon>Datura</taxon>
    </lineage>
</organism>
<feature type="non-terminal residue" evidence="1">
    <location>
        <position position="1"/>
    </location>
</feature>
<comment type="caution">
    <text evidence="1">The sequence shown here is derived from an EMBL/GenBank/DDBJ whole genome shotgun (WGS) entry which is preliminary data.</text>
</comment>
<proteinExistence type="predicted"/>
<dbReference type="Proteomes" id="UP000823775">
    <property type="component" value="Unassembled WGS sequence"/>
</dbReference>
<keyword evidence="2" id="KW-1185">Reference proteome</keyword>
<sequence length="84" mass="9634">NPPDNFDMFEVSNFSTKHSDVAEDVSHIVLDYTPPATDVIQITEHPSHGYTDTPHRPVRVFKPPTWLKDYVTKDYTPKPVIRPS</sequence>
<gene>
    <name evidence="1" type="ORF">HAX54_039530</name>
</gene>
<evidence type="ECO:0000313" key="2">
    <source>
        <dbReference type="Proteomes" id="UP000823775"/>
    </source>
</evidence>
<dbReference type="EMBL" id="JACEIK010005493">
    <property type="protein sequence ID" value="MCE0481642.1"/>
    <property type="molecule type" value="Genomic_DNA"/>
</dbReference>
<evidence type="ECO:0000313" key="1">
    <source>
        <dbReference type="EMBL" id="MCE0481642.1"/>
    </source>
</evidence>